<feature type="transmembrane region" description="Helical" evidence="1">
    <location>
        <begin position="106"/>
        <end position="125"/>
    </location>
</feature>
<dbReference type="GO" id="GO:0016020">
    <property type="term" value="C:membrane"/>
    <property type="evidence" value="ECO:0007669"/>
    <property type="project" value="InterPro"/>
</dbReference>
<evidence type="ECO:0000313" key="3">
    <source>
        <dbReference type="EMBL" id="NYG32455.1"/>
    </source>
</evidence>
<dbReference type="InterPro" id="IPR037185">
    <property type="entry name" value="EmrE-like"/>
</dbReference>
<dbReference type="PANTHER" id="PTHR22911">
    <property type="entry name" value="ACYL-MALONYL CONDENSING ENZYME-RELATED"/>
    <property type="match status" value="1"/>
</dbReference>
<keyword evidence="1" id="KW-1133">Transmembrane helix</keyword>
<feature type="transmembrane region" description="Helical" evidence="1">
    <location>
        <begin position="81"/>
        <end position="100"/>
    </location>
</feature>
<feature type="transmembrane region" description="Helical" evidence="1">
    <location>
        <begin position="272"/>
        <end position="291"/>
    </location>
</feature>
<dbReference type="Pfam" id="PF00892">
    <property type="entry name" value="EamA"/>
    <property type="match status" value="1"/>
</dbReference>
<dbReference type="AlphaFoldDB" id="A0A7Y9QVX8"/>
<feature type="transmembrane region" description="Helical" evidence="1">
    <location>
        <begin position="190"/>
        <end position="210"/>
    </location>
</feature>
<feature type="transmembrane region" description="Helical" evidence="1">
    <location>
        <begin position="216"/>
        <end position="237"/>
    </location>
</feature>
<dbReference type="EMBL" id="JACCFH010000001">
    <property type="protein sequence ID" value="NYG32455.1"/>
    <property type="molecule type" value="Genomic_DNA"/>
</dbReference>
<sequence length="318" mass="33652">MLSPLFMPTAAPRPLHGILFVIAAVALFACFDAGVKVASAIASVGLVVWARYMFQVGFTALTVLPRRGTALLKTQRPGLQLLRGLSLLSLSVLAFFSLQVMPVGEFTAIVMLTPLLITLLATLTLGERIPALRWLLLAGGMVGALVVIRPKGEAHDLGWAALLPFGLVLSNAVFQLITSRLARTEDPATTQFYTGLTGAVLTSVLLPWSWQTLTPAGWALLVLLGALSTSGHFLLILGYMRAGAATLTPFLYFQIIFATLVGWLWFGHAPDAATLGGIAIITGCGVLGTWLSSRERTGPVAVALPQPPQAGKQPNCSA</sequence>
<gene>
    <name evidence="3" type="ORF">BDD16_001441</name>
</gene>
<protein>
    <submittedName>
        <fullName evidence="3">Drug/metabolite transporter (DMT)-like permease</fullName>
    </submittedName>
</protein>
<dbReference type="RefSeq" id="WP_310732849.1">
    <property type="nucleotide sequence ID" value="NZ_JACCFH010000001.1"/>
</dbReference>
<evidence type="ECO:0000313" key="4">
    <source>
        <dbReference type="Proteomes" id="UP000518288"/>
    </source>
</evidence>
<dbReference type="InterPro" id="IPR000620">
    <property type="entry name" value="EamA_dom"/>
</dbReference>
<accession>A0A7Y9QVX8</accession>
<dbReference type="Proteomes" id="UP000518288">
    <property type="component" value="Unassembled WGS sequence"/>
</dbReference>
<organism evidence="3 4">
    <name type="scientific">Sphaerotilus montanus</name>
    <dbReference type="NCBI Taxonomy" id="522889"/>
    <lineage>
        <taxon>Bacteria</taxon>
        <taxon>Pseudomonadati</taxon>
        <taxon>Pseudomonadota</taxon>
        <taxon>Betaproteobacteria</taxon>
        <taxon>Burkholderiales</taxon>
        <taxon>Sphaerotilaceae</taxon>
        <taxon>Sphaerotilus</taxon>
    </lineage>
</organism>
<feature type="transmembrane region" description="Helical" evidence="1">
    <location>
        <begin position="157"/>
        <end position="178"/>
    </location>
</feature>
<dbReference type="SUPFAM" id="SSF103481">
    <property type="entry name" value="Multidrug resistance efflux transporter EmrE"/>
    <property type="match status" value="2"/>
</dbReference>
<proteinExistence type="predicted"/>
<name>A0A7Y9QVX8_9BURK</name>
<feature type="transmembrane region" description="Helical" evidence="1">
    <location>
        <begin position="132"/>
        <end position="151"/>
    </location>
</feature>
<reference evidence="3 4" key="1">
    <citation type="submission" date="2020-07" db="EMBL/GenBank/DDBJ databases">
        <title>Genomic Encyclopedia of Archaeal and Bacterial Type Strains, Phase II (KMG-II): from individual species to whole genera.</title>
        <authorList>
            <person name="Goeker M."/>
        </authorList>
    </citation>
    <scope>NUCLEOTIDE SEQUENCE [LARGE SCALE GENOMIC DNA]</scope>
    <source>
        <strain evidence="3 4">DSM 21226</strain>
    </source>
</reference>
<evidence type="ECO:0000256" key="1">
    <source>
        <dbReference type="SAM" id="Phobius"/>
    </source>
</evidence>
<keyword evidence="1" id="KW-0812">Transmembrane</keyword>
<feature type="domain" description="EamA" evidence="2">
    <location>
        <begin position="159"/>
        <end position="282"/>
    </location>
</feature>
<comment type="caution">
    <text evidence="3">The sequence shown here is derived from an EMBL/GenBank/DDBJ whole genome shotgun (WGS) entry which is preliminary data.</text>
</comment>
<keyword evidence="1" id="KW-0472">Membrane</keyword>
<dbReference type="PANTHER" id="PTHR22911:SF103">
    <property type="entry name" value="BLR2811 PROTEIN"/>
    <property type="match status" value="1"/>
</dbReference>
<keyword evidence="4" id="KW-1185">Reference proteome</keyword>
<evidence type="ECO:0000259" key="2">
    <source>
        <dbReference type="Pfam" id="PF00892"/>
    </source>
</evidence>
<feature type="transmembrane region" description="Helical" evidence="1">
    <location>
        <begin position="249"/>
        <end position="266"/>
    </location>
</feature>